<evidence type="ECO:0000259" key="9">
    <source>
        <dbReference type="Pfam" id="PF03772"/>
    </source>
</evidence>
<feature type="compositionally biased region" description="Basic and acidic residues" evidence="6">
    <location>
        <begin position="100"/>
        <end position="110"/>
    </location>
</feature>
<feature type="transmembrane region" description="Helical" evidence="7">
    <location>
        <begin position="454"/>
        <end position="476"/>
    </location>
</feature>
<evidence type="ECO:0000313" key="10">
    <source>
        <dbReference type="EMBL" id="KDN85496.1"/>
    </source>
</evidence>
<dbReference type="SUPFAM" id="SSF56281">
    <property type="entry name" value="Metallo-hydrolase/oxidoreductase"/>
    <property type="match status" value="1"/>
</dbReference>
<dbReference type="RefSeq" id="WP_063750143.1">
    <property type="nucleotide sequence ID" value="NZ_KK853997.1"/>
</dbReference>
<evidence type="ECO:0000256" key="5">
    <source>
        <dbReference type="ARBA" id="ARBA00023136"/>
    </source>
</evidence>
<feature type="domain" description="ComEC/Rec2-related protein" evidence="9">
    <location>
        <begin position="291"/>
        <end position="566"/>
    </location>
</feature>
<dbReference type="PANTHER" id="PTHR30619:SF1">
    <property type="entry name" value="RECOMBINATION PROTEIN 2"/>
    <property type="match status" value="1"/>
</dbReference>
<feature type="transmembrane region" description="Helical" evidence="7">
    <location>
        <begin position="346"/>
        <end position="371"/>
    </location>
</feature>
<feature type="transmembrane region" description="Helical" evidence="7">
    <location>
        <begin position="377"/>
        <end position="394"/>
    </location>
</feature>
<feature type="transmembrane region" description="Helical" evidence="7">
    <location>
        <begin position="401"/>
        <end position="418"/>
    </location>
</feature>
<keyword evidence="11" id="KW-1185">Reference proteome</keyword>
<evidence type="ECO:0000256" key="1">
    <source>
        <dbReference type="ARBA" id="ARBA00004651"/>
    </source>
</evidence>
<comment type="subcellular location">
    <subcellularLocation>
        <location evidence="1">Cell membrane</location>
        <topology evidence="1">Multi-pass membrane protein</topology>
    </subcellularLocation>
</comment>
<feature type="compositionally biased region" description="Basic and acidic residues" evidence="6">
    <location>
        <begin position="119"/>
        <end position="131"/>
    </location>
</feature>
<keyword evidence="2" id="KW-1003">Cell membrane</keyword>
<dbReference type="Pfam" id="PF03772">
    <property type="entry name" value="Competence"/>
    <property type="match status" value="1"/>
</dbReference>
<dbReference type="AlphaFoldDB" id="A0A066Z582"/>
<protein>
    <recommendedName>
        <fullName evidence="12">Metallo-beta-lactamase domain-containing protein</fullName>
    </recommendedName>
</protein>
<dbReference type="NCBIfam" id="TIGR00360">
    <property type="entry name" value="ComEC_N-term"/>
    <property type="match status" value="1"/>
</dbReference>
<dbReference type="PANTHER" id="PTHR30619">
    <property type="entry name" value="DNA INTERNALIZATION/COMPETENCE PROTEIN COMEC/REC2"/>
    <property type="match status" value="1"/>
</dbReference>
<feature type="transmembrane region" description="Helical" evidence="7">
    <location>
        <begin position="549"/>
        <end position="571"/>
    </location>
</feature>
<dbReference type="EMBL" id="JNBY01000083">
    <property type="protein sequence ID" value="KDN85496.1"/>
    <property type="molecule type" value="Genomic_DNA"/>
</dbReference>
<dbReference type="HOGENOM" id="CLU_010363_4_0_11"/>
<evidence type="ECO:0000256" key="7">
    <source>
        <dbReference type="SAM" id="Phobius"/>
    </source>
</evidence>
<feature type="transmembrane region" description="Helical" evidence="7">
    <location>
        <begin position="488"/>
        <end position="510"/>
    </location>
</feature>
<keyword evidence="5 7" id="KW-0472">Membrane</keyword>
<feature type="transmembrane region" description="Helical" evidence="7">
    <location>
        <begin position="424"/>
        <end position="442"/>
    </location>
</feature>
<feature type="transmembrane region" description="Helical" evidence="7">
    <location>
        <begin position="68"/>
        <end position="88"/>
    </location>
</feature>
<dbReference type="PATRIC" id="fig|1348663.4.peg.2631"/>
<dbReference type="eggNOG" id="COG2333">
    <property type="taxonomic scope" value="Bacteria"/>
</dbReference>
<reference evidence="10 11" key="1">
    <citation type="submission" date="2014-05" db="EMBL/GenBank/DDBJ databases">
        <title>Draft Genome Sequence of Kitasatospora cheerisanensis KCTC 2395.</title>
        <authorList>
            <person name="Nam D.H."/>
        </authorList>
    </citation>
    <scope>NUCLEOTIDE SEQUENCE [LARGE SCALE GENOMIC DNA]</scope>
    <source>
        <strain evidence="10 11">KCTC 2395</strain>
    </source>
</reference>
<feature type="transmembrane region" description="Helical" evidence="7">
    <location>
        <begin position="16"/>
        <end position="33"/>
    </location>
</feature>
<accession>A0A066Z582</accession>
<feature type="region of interest" description="Disordered" evidence="6">
    <location>
        <begin position="93"/>
        <end position="140"/>
    </location>
</feature>
<keyword evidence="3 7" id="KW-0812">Transmembrane</keyword>
<evidence type="ECO:0000259" key="8">
    <source>
        <dbReference type="Pfam" id="PF00753"/>
    </source>
</evidence>
<evidence type="ECO:0000256" key="3">
    <source>
        <dbReference type="ARBA" id="ARBA00022692"/>
    </source>
</evidence>
<dbReference type="InterPro" id="IPR036866">
    <property type="entry name" value="RibonucZ/Hydroxyglut_hydro"/>
</dbReference>
<proteinExistence type="predicted"/>
<feature type="domain" description="Metallo-beta-lactamase" evidence="8">
    <location>
        <begin position="633"/>
        <end position="707"/>
    </location>
</feature>
<dbReference type="Gene3D" id="3.60.15.10">
    <property type="entry name" value="Ribonuclease Z/Hydroxyacylglutathione hydrolase-like"/>
    <property type="match status" value="1"/>
</dbReference>
<sequence>MPAPPSAVPDRTDYRLLLPAITAWLVTATVLGLEARHHPALLLCALVSGMTAFGLLTSKGPSRSIHRLTAAVLLTAAAAATTTVLHTADLHRGPLPALAHPDRPPARGEPDSPGGPDRPAARDDGSSRAEGGRTNPEITVEATITGDPKLHGAHTRGSALSQPTLTISALVTRVRPPADTGQPDAVPTVTRTPVTLLVRTQDADQWQQLIPSTRLEVQAEVLPERSESPAEGGGSTGPTRTDSAALLAPQGQPRILAPPSLPQRLAAQLRKGLRDACDHLSPDVRGLLPGLVVGDVTRLPDDLADAFRATDLGHLVAVSGANLAIILAVLVGGTPSDPDAPGRGGLAGLLGLSFRTTALLGTGLTLAFVTICRPDPSVLRAAATGLIGLLALATGRPRRGVPTLAGAVLILILVDPYLARSYGFLLSALATAGLLILGPRWTAALRARHWPHHLASAVGATAAAQAFCSPVTVLLAPRVSLVGVPCNLLAEIAVAPATLLGFGALAVAPLSKGAAEFLADLAALPVGWLATVARRGAELPGAELAWPGGLFGSALLVVAIVALVWALPPLLGGRRPRNRRPRVWSVLAVAVLLPVILLRPPAVTRLATGWPAEGWRLAMCDIGQGDMTVLPVEPGSAVVVDAGPDPRSADDCLRELGVTRVPVLILTHFHADHAEGIPGVLRGRSVGAIEVTTSDEPEGEHSRVLRWAADDRVPVLRAQRGERRTAGAELSWQVVWPSSSQAPDATGPNNSSIAIIASLGPPTAPIRVALLGDLEPPAQAALLTLGLPPTPRPDERGPPAPVDTASRAVLSARHAVRTGTEAVSAANPVDQRGGGPGPPGLGRVDVLKVAHHGSANQDWALMAALRPRLALISCGTGNPYGHPAPQTVAGLKALGATVVRTDRAGDIAVLGDVRTLAVASHLRSSHG</sequence>
<evidence type="ECO:0000256" key="4">
    <source>
        <dbReference type="ARBA" id="ARBA00022989"/>
    </source>
</evidence>
<feature type="transmembrane region" description="Helical" evidence="7">
    <location>
        <begin position="312"/>
        <end position="334"/>
    </location>
</feature>
<feature type="region of interest" description="Disordered" evidence="6">
    <location>
        <begin position="220"/>
        <end position="244"/>
    </location>
</feature>
<name>A0A066Z582_9ACTN</name>
<keyword evidence="4 7" id="KW-1133">Transmembrane helix</keyword>
<dbReference type="InterPro" id="IPR001279">
    <property type="entry name" value="Metallo-B-lactamas"/>
</dbReference>
<feature type="transmembrane region" description="Helical" evidence="7">
    <location>
        <begin position="583"/>
        <end position="602"/>
    </location>
</feature>
<evidence type="ECO:0008006" key="12">
    <source>
        <dbReference type="Google" id="ProtNLM"/>
    </source>
</evidence>
<dbReference type="InterPro" id="IPR004477">
    <property type="entry name" value="ComEC_N"/>
</dbReference>
<evidence type="ECO:0000256" key="2">
    <source>
        <dbReference type="ARBA" id="ARBA00022475"/>
    </source>
</evidence>
<feature type="transmembrane region" description="Helical" evidence="7">
    <location>
        <begin position="39"/>
        <end position="56"/>
    </location>
</feature>
<organism evidence="10 11">
    <name type="scientific">Kitasatospora cheerisanensis KCTC 2395</name>
    <dbReference type="NCBI Taxonomy" id="1348663"/>
    <lineage>
        <taxon>Bacteria</taxon>
        <taxon>Bacillati</taxon>
        <taxon>Actinomycetota</taxon>
        <taxon>Actinomycetes</taxon>
        <taxon>Kitasatosporales</taxon>
        <taxon>Streptomycetaceae</taxon>
        <taxon>Kitasatospora</taxon>
    </lineage>
</organism>
<gene>
    <name evidence="10" type="ORF">KCH_27270</name>
</gene>
<evidence type="ECO:0000256" key="6">
    <source>
        <dbReference type="SAM" id="MobiDB-lite"/>
    </source>
</evidence>
<comment type="caution">
    <text evidence="10">The sequence shown here is derived from an EMBL/GenBank/DDBJ whole genome shotgun (WGS) entry which is preliminary data.</text>
</comment>
<dbReference type="Proteomes" id="UP000027178">
    <property type="component" value="Unassembled WGS sequence"/>
</dbReference>
<dbReference type="eggNOG" id="COG0658">
    <property type="taxonomic scope" value="Bacteria"/>
</dbReference>
<evidence type="ECO:0000313" key="11">
    <source>
        <dbReference type="Proteomes" id="UP000027178"/>
    </source>
</evidence>
<dbReference type="InterPro" id="IPR052159">
    <property type="entry name" value="Competence_DNA_uptake"/>
</dbReference>
<dbReference type="GO" id="GO:0005886">
    <property type="term" value="C:plasma membrane"/>
    <property type="evidence" value="ECO:0007669"/>
    <property type="project" value="UniProtKB-SubCell"/>
</dbReference>
<dbReference type="Pfam" id="PF00753">
    <property type="entry name" value="Lactamase_B"/>
    <property type="match status" value="1"/>
</dbReference>